<evidence type="ECO:0000256" key="5">
    <source>
        <dbReference type="ARBA" id="ARBA00022989"/>
    </source>
</evidence>
<dbReference type="PANTHER" id="PTHR43562:SF4">
    <property type="entry name" value="NA(+)_H(+) ANTIPORTER NHAS5"/>
    <property type="match status" value="1"/>
</dbReference>
<keyword evidence="2" id="KW-0813">Transport</keyword>
<feature type="transmembrane region" description="Helical" evidence="8">
    <location>
        <begin position="156"/>
        <end position="180"/>
    </location>
</feature>
<evidence type="ECO:0000256" key="2">
    <source>
        <dbReference type="ARBA" id="ARBA00022448"/>
    </source>
</evidence>
<dbReference type="STRING" id="1118202.SAMN05443429_101443"/>
<protein>
    <submittedName>
        <fullName evidence="10">Transporter, CPA2 family</fullName>
    </submittedName>
</protein>
<evidence type="ECO:0000256" key="4">
    <source>
        <dbReference type="ARBA" id="ARBA00022692"/>
    </source>
</evidence>
<feature type="transmembrane region" description="Helical" evidence="8">
    <location>
        <begin position="336"/>
        <end position="357"/>
    </location>
</feature>
<dbReference type="GO" id="GO:0015297">
    <property type="term" value="F:antiporter activity"/>
    <property type="evidence" value="ECO:0007669"/>
    <property type="project" value="UniProtKB-KW"/>
</dbReference>
<evidence type="ECO:0000256" key="7">
    <source>
        <dbReference type="ARBA" id="ARBA00023136"/>
    </source>
</evidence>
<keyword evidence="5 8" id="KW-1133">Transmembrane helix</keyword>
<dbReference type="GO" id="GO:0016020">
    <property type="term" value="C:membrane"/>
    <property type="evidence" value="ECO:0007669"/>
    <property type="project" value="UniProtKB-SubCell"/>
</dbReference>
<feature type="domain" description="Cation/H+ exchanger transmembrane" evidence="9">
    <location>
        <begin position="24"/>
        <end position="394"/>
    </location>
</feature>
<feature type="transmembrane region" description="Helical" evidence="8">
    <location>
        <begin position="192"/>
        <end position="215"/>
    </location>
</feature>
<dbReference type="Proteomes" id="UP000184335">
    <property type="component" value="Unassembled WGS sequence"/>
</dbReference>
<feature type="transmembrane region" description="Helical" evidence="8">
    <location>
        <begin position="41"/>
        <end position="59"/>
    </location>
</feature>
<keyword evidence="6" id="KW-0406">Ion transport</keyword>
<evidence type="ECO:0000256" key="8">
    <source>
        <dbReference type="SAM" id="Phobius"/>
    </source>
</evidence>
<feature type="transmembrane region" description="Helical" evidence="8">
    <location>
        <begin position="303"/>
        <end position="324"/>
    </location>
</feature>
<name>A0A1M6AWS5_9FLAO</name>
<organism evidence="10 11">
    <name type="scientific">Cruoricaptor ignavus</name>
    <dbReference type="NCBI Taxonomy" id="1118202"/>
    <lineage>
        <taxon>Bacteria</taxon>
        <taxon>Pseudomonadati</taxon>
        <taxon>Bacteroidota</taxon>
        <taxon>Flavobacteriia</taxon>
        <taxon>Flavobacteriales</taxon>
        <taxon>Weeksellaceae</taxon>
        <taxon>Cruoricaptor</taxon>
    </lineage>
</organism>
<evidence type="ECO:0000256" key="3">
    <source>
        <dbReference type="ARBA" id="ARBA00022449"/>
    </source>
</evidence>
<proteinExistence type="predicted"/>
<dbReference type="Pfam" id="PF00999">
    <property type="entry name" value="Na_H_Exchanger"/>
    <property type="match status" value="1"/>
</dbReference>
<evidence type="ECO:0000259" key="9">
    <source>
        <dbReference type="Pfam" id="PF00999"/>
    </source>
</evidence>
<dbReference type="OrthoDB" id="9793589at2"/>
<dbReference type="RefSeq" id="WP_073177866.1">
    <property type="nucleotide sequence ID" value="NZ_FQYI01000001.1"/>
</dbReference>
<keyword evidence="3" id="KW-0050">Antiport</keyword>
<evidence type="ECO:0000313" key="11">
    <source>
        <dbReference type="Proteomes" id="UP000184335"/>
    </source>
</evidence>
<sequence length="680" mass="74829">MLTILDHFTLPVEDPVLKFLLILLIILFAPLLLNRVKVPHLIGLIIAGALVGPNGFNLLPRDANIVVIGTTGLLFIMFQAGLEIDLTEFYKNKWKSLGFGFYTFMIPLIFGIIAGRYFLGFEWLTAVLFASLFSSHTLITYPLVSKLGIAKNPAVTITVGGTMITDIAALLILAACVGMAKGDVTTEFWIRLGGSVLAFGAVVLWLFPIIGRWFFKTVDDKISQFIFVMVMIYFAALLAEIAGIEAIIGAFLCGLALNRLIPHTSVLMNRIDFVGNSLFIPFFLISVGMIIDFRAFFKNPETIKVALVMTVLALVGKYLASVATRKTFRLSRAEGGVIFGLSSASAAATLASVMVGYNIILGENENGEPIRLLNESVLNGSILLILVSCTISSFVTQKNAGKVALEMDEEDDSGEGEERIMIALNYPETIESLTELALQTKSPKNKDRLFALNIIVEDESAEVNESSDKNADKLLQQATQITTASDVAMTPLKRYDSDVIAGINNEIKKNKITDLIIGVEPDKGFSPTFVYNLYSGYLADEDTTVLVSHILQPIGTLAEFHIALPAGAELEAGFQQALSRIWNLGKNLGAKMNFYTTEKTIRILERFQRRTALNAEFIILENWKELTKISGKIKANHCLILLMSRRGRAAYLPEMSAVPDFLNGNFREKNYVLIYPGVQS</sequence>
<comment type="subcellular location">
    <subcellularLocation>
        <location evidence="1">Membrane</location>
        <topology evidence="1">Multi-pass membrane protein</topology>
    </subcellularLocation>
</comment>
<dbReference type="InterPro" id="IPR006153">
    <property type="entry name" value="Cation/H_exchanger_TM"/>
</dbReference>
<dbReference type="InterPro" id="IPR038770">
    <property type="entry name" value="Na+/solute_symporter_sf"/>
</dbReference>
<evidence type="ECO:0000256" key="6">
    <source>
        <dbReference type="ARBA" id="ARBA00023065"/>
    </source>
</evidence>
<feature type="transmembrane region" description="Helical" evidence="8">
    <location>
        <begin position="16"/>
        <end position="34"/>
    </location>
</feature>
<evidence type="ECO:0000256" key="1">
    <source>
        <dbReference type="ARBA" id="ARBA00004141"/>
    </source>
</evidence>
<dbReference type="PANTHER" id="PTHR43562">
    <property type="entry name" value="NAPA-TYPE SODIUM/HYDROGEN ANTIPORTER"/>
    <property type="match status" value="1"/>
</dbReference>
<feature type="transmembrane region" description="Helical" evidence="8">
    <location>
        <begin position="65"/>
        <end position="84"/>
    </location>
</feature>
<dbReference type="Gene3D" id="1.20.1530.20">
    <property type="match status" value="1"/>
</dbReference>
<keyword evidence="4 8" id="KW-0812">Transmembrane</keyword>
<dbReference type="GO" id="GO:1902600">
    <property type="term" value="P:proton transmembrane transport"/>
    <property type="evidence" value="ECO:0007669"/>
    <property type="project" value="InterPro"/>
</dbReference>
<reference evidence="10 11" key="1">
    <citation type="submission" date="2016-11" db="EMBL/GenBank/DDBJ databases">
        <authorList>
            <person name="Jaros S."/>
            <person name="Januszkiewicz K."/>
            <person name="Wedrychowicz H."/>
        </authorList>
    </citation>
    <scope>NUCLEOTIDE SEQUENCE [LARGE SCALE GENOMIC DNA]</scope>
    <source>
        <strain evidence="10 11">DSM 25479</strain>
    </source>
</reference>
<gene>
    <name evidence="10" type="ORF">SAMN05443429_101443</name>
</gene>
<feature type="transmembrane region" description="Helical" evidence="8">
    <location>
        <begin position="123"/>
        <end position="144"/>
    </location>
</feature>
<dbReference type="AlphaFoldDB" id="A0A1M6AWS5"/>
<keyword evidence="11" id="KW-1185">Reference proteome</keyword>
<feature type="transmembrane region" description="Helical" evidence="8">
    <location>
        <begin position="96"/>
        <end position="117"/>
    </location>
</feature>
<keyword evidence="7 8" id="KW-0472">Membrane</keyword>
<evidence type="ECO:0000313" key="10">
    <source>
        <dbReference type="EMBL" id="SHI40861.1"/>
    </source>
</evidence>
<feature type="transmembrane region" description="Helical" evidence="8">
    <location>
        <begin position="273"/>
        <end position="291"/>
    </location>
</feature>
<accession>A0A1M6AWS5</accession>
<dbReference type="EMBL" id="FQYI01000001">
    <property type="protein sequence ID" value="SHI40861.1"/>
    <property type="molecule type" value="Genomic_DNA"/>
</dbReference>